<evidence type="ECO:0000313" key="3">
    <source>
        <dbReference type="EMBL" id="KAL0928380.1"/>
    </source>
</evidence>
<keyword evidence="1" id="KW-1133">Transmembrane helix</keyword>
<feature type="transmembrane region" description="Helical" evidence="1">
    <location>
        <begin position="399"/>
        <end position="420"/>
    </location>
</feature>
<keyword evidence="1" id="KW-0472">Membrane</keyword>
<dbReference type="InterPro" id="IPR036691">
    <property type="entry name" value="Endo/exonu/phosph_ase_sf"/>
</dbReference>
<evidence type="ECO:0000256" key="1">
    <source>
        <dbReference type="SAM" id="Phobius"/>
    </source>
</evidence>
<protein>
    <recommendedName>
        <fullName evidence="2">Endonuclease/exonuclease/phosphatase domain-containing protein</fullName>
    </recommendedName>
</protein>
<comment type="caution">
    <text evidence="3">The sequence shown here is derived from an EMBL/GenBank/DDBJ whole genome shotgun (WGS) entry which is preliminary data.</text>
</comment>
<dbReference type="PANTHER" id="PTHR33710">
    <property type="entry name" value="BNAC02G09200D PROTEIN"/>
    <property type="match status" value="1"/>
</dbReference>
<keyword evidence="1" id="KW-0812">Transmembrane</keyword>
<reference evidence="3 4" key="1">
    <citation type="journal article" date="2024" name="Plant Biotechnol. J.">
        <title>Dendrobium thyrsiflorum genome and its molecular insights into genes involved in important horticultural traits.</title>
        <authorList>
            <person name="Chen B."/>
            <person name="Wang J.Y."/>
            <person name="Zheng P.J."/>
            <person name="Li K.L."/>
            <person name="Liang Y.M."/>
            <person name="Chen X.F."/>
            <person name="Zhang C."/>
            <person name="Zhao X."/>
            <person name="He X."/>
            <person name="Zhang G.Q."/>
            <person name="Liu Z.J."/>
            <person name="Xu Q."/>
        </authorList>
    </citation>
    <scope>NUCLEOTIDE SEQUENCE [LARGE SCALE GENOMIC DNA]</scope>
    <source>
        <strain evidence="3">GZMU011</strain>
    </source>
</reference>
<keyword evidence="4" id="KW-1185">Reference proteome</keyword>
<dbReference type="PANTHER" id="PTHR33710:SF62">
    <property type="entry name" value="DUF4283 DOMAIN PROTEIN"/>
    <property type="match status" value="1"/>
</dbReference>
<dbReference type="Proteomes" id="UP001552299">
    <property type="component" value="Unassembled WGS sequence"/>
</dbReference>
<organism evidence="3 4">
    <name type="scientific">Dendrobium thyrsiflorum</name>
    <name type="common">Pinecone-like raceme dendrobium</name>
    <name type="synonym">Orchid</name>
    <dbReference type="NCBI Taxonomy" id="117978"/>
    <lineage>
        <taxon>Eukaryota</taxon>
        <taxon>Viridiplantae</taxon>
        <taxon>Streptophyta</taxon>
        <taxon>Embryophyta</taxon>
        <taxon>Tracheophyta</taxon>
        <taxon>Spermatophyta</taxon>
        <taxon>Magnoliopsida</taxon>
        <taxon>Liliopsida</taxon>
        <taxon>Asparagales</taxon>
        <taxon>Orchidaceae</taxon>
        <taxon>Epidendroideae</taxon>
        <taxon>Malaxideae</taxon>
        <taxon>Dendrobiinae</taxon>
        <taxon>Dendrobium</taxon>
    </lineage>
</organism>
<dbReference type="EMBL" id="JANQDX010000001">
    <property type="protein sequence ID" value="KAL0928380.1"/>
    <property type="molecule type" value="Genomic_DNA"/>
</dbReference>
<dbReference type="InterPro" id="IPR005135">
    <property type="entry name" value="Endo/exonuclease/phosphatase"/>
</dbReference>
<evidence type="ECO:0000259" key="2">
    <source>
        <dbReference type="Pfam" id="PF03372"/>
    </source>
</evidence>
<accession>A0ABD0VTE9</accession>
<dbReference type="SUPFAM" id="SSF56219">
    <property type="entry name" value="DNase I-like"/>
    <property type="match status" value="1"/>
</dbReference>
<feature type="domain" description="Endonuclease/exonuclease/phosphatase" evidence="2">
    <location>
        <begin position="7"/>
        <end position="209"/>
    </location>
</feature>
<evidence type="ECO:0000313" key="4">
    <source>
        <dbReference type="Proteomes" id="UP001552299"/>
    </source>
</evidence>
<dbReference type="Pfam" id="PF03372">
    <property type="entry name" value="Exo_endo_phos"/>
    <property type="match status" value="1"/>
</dbReference>
<dbReference type="AlphaFoldDB" id="A0ABD0VTE9"/>
<gene>
    <name evidence="3" type="ORF">M5K25_000257</name>
</gene>
<dbReference type="Gene3D" id="3.60.10.10">
    <property type="entry name" value="Endonuclease/exonuclease/phosphatase"/>
    <property type="match status" value="1"/>
</dbReference>
<sequence>MFSAIIWNVRGIGCTSTRLRVKNLCRIHNIPLLVLLEPLIANDKLLSTAKFLGFKHSVSNVFWKDYVRVDIIGDFTQVMHYNIELFNYQCCASFVYTATSRHTRQILWEQLSHFHTLCILPWFVGGDFNTISNPSERLGGASQIYQSMEDFNNVIMDCNLLDIGFSGDRFTWHRGHLWQRLDRVLFNDLWINSCESTNVFHLSRTLSDHSPLLINIKPMQLNFLAQFRFQNMWMLHDNFMEVVKTNWLAPIYPNNTISGMKRLWLKLKRLKTVLKWWNHHVFKNLFTNILNAEDKVNNFEKQCQLLPSEDNFILLREAKVILSNLQAQEEIFWKQKAAVKHLVEGDNNTKYFHALVKRKRAINRIQKINREDGSSSENETEIVELAVHYFQNLLTNLLVLRYLLILILFLHFEFVSGLALNKHKCFFIPTKKVPLSRIRDIKILTGFSQGFLPLKYLGVPLFKGRKKSFLFDDLISSLQKRFLYWDSNFLSFGGRLTLIKSVLCSIPIYSFQTLFPFQVVCNRINRLINRFFWKGASNNSKILWASWDNCCGVLEEGALGCKSMHDLAYSFSVML</sequence>
<proteinExistence type="predicted"/>
<name>A0ABD0VTE9_DENTH</name>